<dbReference type="InterPro" id="IPR008042">
    <property type="entry name" value="Retrotrans_Pao"/>
</dbReference>
<reference evidence="2" key="1">
    <citation type="submission" date="2017-02" db="UniProtKB">
        <authorList>
            <consortium name="WormBaseParasite"/>
        </authorList>
    </citation>
    <scope>IDENTIFICATION</scope>
</reference>
<accession>A0A0M3I607</accession>
<organism evidence="1 2">
    <name type="scientific">Ascaris lumbricoides</name>
    <name type="common">Giant roundworm</name>
    <dbReference type="NCBI Taxonomy" id="6252"/>
    <lineage>
        <taxon>Eukaryota</taxon>
        <taxon>Metazoa</taxon>
        <taxon>Ecdysozoa</taxon>
        <taxon>Nematoda</taxon>
        <taxon>Chromadorea</taxon>
        <taxon>Rhabditida</taxon>
        <taxon>Spirurina</taxon>
        <taxon>Ascaridomorpha</taxon>
        <taxon>Ascaridoidea</taxon>
        <taxon>Ascarididae</taxon>
        <taxon>Ascaris</taxon>
    </lineage>
</organism>
<dbReference type="WBParaSite" id="ALUE_0001242901-mRNA-1">
    <property type="protein sequence ID" value="ALUE_0001242901-mRNA-1"/>
    <property type="gene ID" value="ALUE_0001242901"/>
</dbReference>
<proteinExistence type="predicted"/>
<evidence type="ECO:0000313" key="2">
    <source>
        <dbReference type="WBParaSite" id="ALUE_0001242901-mRNA-1"/>
    </source>
</evidence>
<sequence>MIRKLAESSCLKECYEEVSPERCEQIYDRDQPFDNTDRQTAATLLERFQGQSLKLNRKLTAELDKERAEIHVFVDASKNAYAAVTYLRFCNQKRYESSVLMSKSRVAPYVALRFLDSK</sequence>
<evidence type="ECO:0000313" key="1">
    <source>
        <dbReference type="Proteomes" id="UP000036681"/>
    </source>
</evidence>
<dbReference type="Proteomes" id="UP000036681">
    <property type="component" value="Unplaced"/>
</dbReference>
<name>A0A0M3I607_ASCLU</name>
<protein>
    <submittedName>
        <fullName evidence="2">RT_RNaseH_2 domain-containing protein</fullName>
    </submittedName>
</protein>
<dbReference type="AlphaFoldDB" id="A0A0M3I607"/>
<dbReference type="Pfam" id="PF05380">
    <property type="entry name" value="Peptidase_A17"/>
    <property type="match status" value="1"/>
</dbReference>
<keyword evidence="1" id="KW-1185">Reference proteome</keyword>